<reference evidence="14" key="1">
    <citation type="journal article" date="2023" name="Mol. Biol. Evol.">
        <title>Third-Generation Sequencing Reveals the Adaptive Role of the Epigenome in Three Deep-Sea Polychaetes.</title>
        <authorList>
            <person name="Perez M."/>
            <person name="Aroh O."/>
            <person name="Sun Y."/>
            <person name="Lan Y."/>
            <person name="Juniper S.K."/>
            <person name="Young C.R."/>
            <person name="Angers B."/>
            <person name="Qian P.Y."/>
        </authorList>
    </citation>
    <scope>NUCLEOTIDE SEQUENCE</scope>
    <source>
        <strain evidence="14">R07B-5</strain>
    </source>
</reference>
<dbReference type="InterPro" id="IPR018247">
    <property type="entry name" value="EF_Hand_1_Ca_BS"/>
</dbReference>
<dbReference type="AlphaFoldDB" id="A0AAD9P3C3"/>
<proteinExistence type="predicted"/>
<dbReference type="EMBL" id="JAODUO010000170">
    <property type="protein sequence ID" value="KAK2187299.1"/>
    <property type="molecule type" value="Genomic_DNA"/>
</dbReference>
<accession>A0AAD9P3C3</accession>
<name>A0AAD9P3C3_RIDPI</name>
<evidence type="ECO:0000256" key="3">
    <source>
        <dbReference type="ARBA" id="ARBA00022723"/>
    </source>
</evidence>
<dbReference type="Gene3D" id="1.10.238.10">
    <property type="entry name" value="EF-hand"/>
    <property type="match status" value="2"/>
</dbReference>
<evidence type="ECO:0000313" key="14">
    <source>
        <dbReference type="EMBL" id="KAK2187299.1"/>
    </source>
</evidence>
<gene>
    <name evidence="14" type="ORF">NP493_170g00015</name>
</gene>
<dbReference type="PANTHER" id="PTHR46212:SF10">
    <property type="entry name" value="PEFLIN"/>
    <property type="match status" value="1"/>
</dbReference>
<evidence type="ECO:0000256" key="10">
    <source>
        <dbReference type="ARBA" id="ARBA00041025"/>
    </source>
</evidence>
<keyword evidence="15" id="KW-1185">Reference proteome</keyword>
<evidence type="ECO:0000256" key="2">
    <source>
        <dbReference type="ARBA" id="ARBA00022490"/>
    </source>
</evidence>
<comment type="caution">
    <text evidence="14">The sequence shown here is derived from an EMBL/GenBank/DDBJ whole genome shotgun (WGS) entry which is preliminary data.</text>
</comment>
<evidence type="ECO:0000256" key="1">
    <source>
        <dbReference type="ARBA" id="ARBA00004240"/>
    </source>
</evidence>
<evidence type="ECO:0000256" key="11">
    <source>
        <dbReference type="ARBA" id="ARBA00041490"/>
    </source>
</evidence>
<evidence type="ECO:0000256" key="9">
    <source>
        <dbReference type="ARBA" id="ARBA00037873"/>
    </source>
</evidence>
<dbReference type="GO" id="GO:0005509">
    <property type="term" value="F:calcium ion binding"/>
    <property type="evidence" value="ECO:0007669"/>
    <property type="project" value="InterPro"/>
</dbReference>
<dbReference type="Proteomes" id="UP001209878">
    <property type="component" value="Unassembled WGS sequence"/>
</dbReference>
<dbReference type="GO" id="GO:0012507">
    <property type="term" value="C:ER to Golgi transport vesicle membrane"/>
    <property type="evidence" value="ECO:0007669"/>
    <property type="project" value="UniProtKB-SubCell"/>
</dbReference>
<protein>
    <recommendedName>
        <fullName evidence="10">Peflin</fullName>
    </recommendedName>
    <alternativeName>
        <fullName evidence="11">PEF protein with a long N-terminal hydrophobic domain</fullName>
    </alternativeName>
    <alternativeName>
        <fullName evidence="12">Penta-EF hand domain-containing protein 1</fullName>
    </alternativeName>
</protein>
<dbReference type="GO" id="GO:0048208">
    <property type="term" value="P:COPII vesicle coating"/>
    <property type="evidence" value="ECO:0007669"/>
    <property type="project" value="TreeGrafter"/>
</dbReference>
<keyword evidence="6" id="KW-0106">Calcium</keyword>
<sequence>MCCSVIFSGGYGQNPPPPANYTPPGGYQQQVPRQPAYAPGYTGGAAPGGYNPAGGYAGAAPGGYNPAGAAPGGYNPAGGYRGAAPGGYNPAGGYGGAAAPGGVMYGAQRYGAPAQGPPPGVKPELWNWFQTVDADHSGQISVTELQQALLNGNWSPFNPETCRLMIGMFDRNKFDRDRSGNIDGAELHQAFQTFGYNLSANFVNLCLRVFNRQKTSTINFDDFIQCSVLLKTLTDQFRAKDVQGRGVIQLQYEEFLIMVLANDVV</sequence>
<feature type="domain" description="EF-hand" evidence="13">
    <location>
        <begin position="172"/>
        <end position="197"/>
    </location>
</feature>
<dbReference type="PROSITE" id="PS50222">
    <property type="entry name" value="EF_HAND_2"/>
    <property type="match status" value="2"/>
</dbReference>
<dbReference type="PROSITE" id="PS00018">
    <property type="entry name" value="EF_HAND_1"/>
    <property type="match status" value="2"/>
</dbReference>
<keyword evidence="5" id="KW-0256">Endoplasmic reticulum</keyword>
<dbReference type="InterPro" id="IPR002048">
    <property type="entry name" value="EF_hand_dom"/>
</dbReference>
<dbReference type="SUPFAM" id="SSF47473">
    <property type="entry name" value="EF-hand"/>
    <property type="match status" value="1"/>
</dbReference>
<evidence type="ECO:0000256" key="6">
    <source>
        <dbReference type="ARBA" id="ARBA00022837"/>
    </source>
</evidence>
<dbReference type="PANTHER" id="PTHR46212">
    <property type="entry name" value="PEFLIN"/>
    <property type="match status" value="1"/>
</dbReference>
<keyword evidence="4" id="KW-0677">Repeat</keyword>
<evidence type="ECO:0000256" key="8">
    <source>
        <dbReference type="ARBA" id="ARBA00023329"/>
    </source>
</evidence>
<dbReference type="InterPro" id="IPR051426">
    <property type="entry name" value="Peflin/Sorcin_CaBP"/>
</dbReference>
<evidence type="ECO:0000256" key="12">
    <source>
        <dbReference type="ARBA" id="ARBA00042606"/>
    </source>
</evidence>
<dbReference type="GO" id="GO:0048306">
    <property type="term" value="F:calcium-dependent protein binding"/>
    <property type="evidence" value="ECO:0007669"/>
    <property type="project" value="UniProtKB-ARBA"/>
</dbReference>
<dbReference type="GO" id="GO:0005783">
    <property type="term" value="C:endoplasmic reticulum"/>
    <property type="evidence" value="ECO:0007669"/>
    <property type="project" value="UniProtKB-SubCell"/>
</dbReference>
<evidence type="ECO:0000256" key="5">
    <source>
        <dbReference type="ARBA" id="ARBA00022824"/>
    </source>
</evidence>
<evidence type="ECO:0000256" key="4">
    <source>
        <dbReference type="ARBA" id="ARBA00022737"/>
    </source>
</evidence>
<keyword evidence="3" id="KW-0479">Metal-binding</keyword>
<keyword evidence="7" id="KW-0472">Membrane</keyword>
<comment type="subcellular location">
    <subcellularLocation>
        <location evidence="9">Cytoplasmic vesicle</location>
        <location evidence="9">COPII-coated vesicle membrane</location>
        <topology evidence="9">Peripheral membrane protein</topology>
    </subcellularLocation>
    <subcellularLocation>
        <location evidence="1">Endoplasmic reticulum</location>
    </subcellularLocation>
</comment>
<feature type="domain" description="EF-hand" evidence="13">
    <location>
        <begin position="120"/>
        <end position="155"/>
    </location>
</feature>
<keyword evidence="8" id="KW-0968">Cytoplasmic vesicle</keyword>
<keyword evidence="2" id="KW-0963">Cytoplasm</keyword>
<dbReference type="Pfam" id="PF13202">
    <property type="entry name" value="EF-hand_5"/>
    <property type="match status" value="2"/>
</dbReference>
<evidence type="ECO:0000256" key="7">
    <source>
        <dbReference type="ARBA" id="ARBA00023136"/>
    </source>
</evidence>
<organism evidence="14 15">
    <name type="scientific">Ridgeia piscesae</name>
    <name type="common">Tubeworm</name>
    <dbReference type="NCBI Taxonomy" id="27915"/>
    <lineage>
        <taxon>Eukaryota</taxon>
        <taxon>Metazoa</taxon>
        <taxon>Spiralia</taxon>
        <taxon>Lophotrochozoa</taxon>
        <taxon>Annelida</taxon>
        <taxon>Polychaeta</taxon>
        <taxon>Sedentaria</taxon>
        <taxon>Canalipalpata</taxon>
        <taxon>Sabellida</taxon>
        <taxon>Siboglinidae</taxon>
        <taxon>Ridgeia</taxon>
    </lineage>
</organism>
<evidence type="ECO:0000313" key="15">
    <source>
        <dbReference type="Proteomes" id="UP001209878"/>
    </source>
</evidence>
<dbReference type="InterPro" id="IPR011992">
    <property type="entry name" value="EF-hand-dom_pair"/>
</dbReference>
<evidence type="ECO:0000259" key="13">
    <source>
        <dbReference type="PROSITE" id="PS50222"/>
    </source>
</evidence>